<accession>A0A5S6RCB1</accession>
<reference evidence="9" key="2">
    <citation type="journal article" date="2008" name="Nucleic Acids Res.">
        <title>The rice annotation project database (RAP-DB): 2008 update.</title>
        <authorList>
            <consortium name="The rice annotation project (RAP)"/>
        </authorList>
    </citation>
    <scope>GENOME REANNOTATION</scope>
    <source>
        <strain evidence="9">cv. Nipponbare</strain>
    </source>
</reference>
<dbReference type="Gene3D" id="3.10.10.10">
    <property type="entry name" value="HIV Type 1 Reverse Transcriptase, subunit A, domain 1"/>
    <property type="match status" value="1"/>
</dbReference>
<dbReference type="FunFam" id="3.30.70.270:FF:000020">
    <property type="entry name" value="Transposon Tf2-6 polyprotein-like Protein"/>
    <property type="match status" value="1"/>
</dbReference>
<dbReference type="Pfam" id="PF08284">
    <property type="entry name" value="RVP_2"/>
    <property type="match status" value="1"/>
</dbReference>
<evidence type="ECO:0000256" key="4">
    <source>
        <dbReference type="ARBA" id="ARBA00022759"/>
    </source>
</evidence>
<evidence type="ECO:0000313" key="9">
    <source>
        <dbReference type="Proteomes" id="UP000000763"/>
    </source>
</evidence>
<name>A0A5S6RCB1_ORYSJ</name>
<sequence>MRRGATKEVLGNQRRSGGKMRKMRWQRSTSASLSGRAMPLESRLSPQLPNPALIGGGCVGDRDEEEEGVAAAAAAVAGCHACATRVTSYNARMTFTVTCRVWLDLERTLTTTPIKLSAPLRQSLESMEGKLLEKLELLTQKMEAMDDKMTKHGGRLDHAVVKVDLALEAVGKLQQDQLQAAQLQKSLASSNQFESTAQCEKVQALQTLRQTGSVADYKSQFDSLVYQVRVFDPSVGGMMLLYRFILGLKEEIRSVLLVQLPDTVQQAAAIALVQESVLLDSGQKPLKKLTYKGVGTKVDTSVPISEPSAIKPERAELWKAKQLKEYRRANGICFKCGDKYSPDHQCVITVVAEEDSDAEEQYHISLNALSGASRHNAIRLRALVQNKVANGDFLSCQYVVPNFTWWIQGQTFSYDLKVVQLGGHDAILGMDWLAQWGDMSCNWATKTLKFFYQDQWIALQGVQESDSQTELCAISYPQILKWQKGCDIWDAVLLEPTDNADSQSISEVVAPLLSEFADVFQEPKCLPPHRTFDYAISLYPDAAPVNSKPYRYSPLQKDEIERQVKDMIDSGLITPSMSPFASPVLLVKKKDGTWRFCVDYRKLNSVTVKSKFPMPVVDELLDELAGTQYFSKLDLRAGYHQIRMVEQDEFKTAFKTHHGQFQFSVMPFGLINAPSTFQCLMNSVFASLICKCVLVFMDDILVYNPNLDSHLHHLRQVFMLLRQNQLYAKMSKCSFACAQLEYLGHIISAKGVSTDPAKTAAMLAWPVPQTATELRGFLGLTGYYRKFVPNYSIIAKPLTVLLKKKAFLWSDAAQQAFQQLKLAMSSTPVLALPNFSLPFVLETDACAYGVSAVLSQLNHPIAYYSKALGPANQKFSIYEKEFLAIMMAVDKWRCYL</sequence>
<dbReference type="Gene3D" id="3.10.20.370">
    <property type="match status" value="1"/>
</dbReference>
<evidence type="ECO:0000259" key="7">
    <source>
        <dbReference type="PROSITE" id="PS50878"/>
    </source>
</evidence>
<dbReference type="InterPro" id="IPR043128">
    <property type="entry name" value="Rev_trsase/Diguanyl_cyclase"/>
</dbReference>
<dbReference type="PANTHER" id="PTHR37984">
    <property type="entry name" value="PROTEIN CBG26694"/>
    <property type="match status" value="1"/>
</dbReference>
<keyword evidence="4" id="KW-0255">Endonuclease</keyword>
<reference evidence="9" key="1">
    <citation type="journal article" date="2005" name="Nature">
        <title>The map-based sequence of the rice genome.</title>
        <authorList>
            <consortium name="International rice genome sequencing project (IRGSP)"/>
            <person name="Matsumoto T."/>
            <person name="Wu J."/>
            <person name="Kanamori H."/>
            <person name="Katayose Y."/>
            <person name="Fujisawa M."/>
            <person name="Namiki N."/>
            <person name="Mizuno H."/>
            <person name="Yamamoto K."/>
            <person name="Antonio B.A."/>
            <person name="Baba T."/>
            <person name="Sakata K."/>
            <person name="Nagamura Y."/>
            <person name="Aoki H."/>
            <person name="Arikawa K."/>
            <person name="Arita K."/>
            <person name="Bito T."/>
            <person name="Chiden Y."/>
            <person name="Fujitsuka N."/>
            <person name="Fukunaka R."/>
            <person name="Hamada M."/>
            <person name="Harada C."/>
            <person name="Hayashi A."/>
            <person name="Hijishita S."/>
            <person name="Honda M."/>
            <person name="Hosokawa S."/>
            <person name="Ichikawa Y."/>
            <person name="Idonuma A."/>
            <person name="Iijima M."/>
            <person name="Ikeda M."/>
            <person name="Ikeno M."/>
            <person name="Ito K."/>
            <person name="Ito S."/>
            <person name="Ito T."/>
            <person name="Ito Y."/>
            <person name="Ito Y."/>
            <person name="Iwabuchi A."/>
            <person name="Kamiya K."/>
            <person name="Karasawa W."/>
            <person name="Kurita K."/>
            <person name="Katagiri S."/>
            <person name="Kikuta A."/>
            <person name="Kobayashi H."/>
            <person name="Kobayashi N."/>
            <person name="Machita K."/>
            <person name="Maehara T."/>
            <person name="Masukawa M."/>
            <person name="Mizubayashi T."/>
            <person name="Mukai Y."/>
            <person name="Nagasaki H."/>
            <person name="Nagata Y."/>
            <person name="Naito S."/>
            <person name="Nakashima M."/>
            <person name="Nakama Y."/>
            <person name="Nakamichi Y."/>
            <person name="Nakamura M."/>
            <person name="Meguro A."/>
            <person name="Negishi M."/>
            <person name="Ohta I."/>
            <person name="Ohta T."/>
            <person name="Okamoto M."/>
            <person name="Ono N."/>
            <person name="Saji S."/>
            <person name="Sakaguchi M."/>
            <person name="Sakai K."/>
            <person name="Shibata M."/>
            <person name="Shimokawa T."/>
            <person name="Song J."/>
            <person name="Takazaki Y."/>
            <person name="Terasawa K."/>
            <person name="Tsugane M."/>
            <person name="Tsuji K."/>
            <person name="Ueda S."/>
            <person name="Waki K."/>
            <person name="Yamagata H."/>
            <person name="Yamamoto M."/>
            <person name="Yamamoto S."/>
            <person name="Yamane H."/>
            <person name="Yoshiki S."/>
            <person name="Yoshihara R."/>
            <person name="Yukawa K."/>
            <person name="Zhong H."/>
            <person name="Yano M."/>
            <person name="Yuan Q."/>
            <person name="Ouyang S."/>
            <person name="Liu J."/>
            <person name="Jones K.M."/>
            <person name="Gansberger K."/>
            <person name="Moffat K."/>
            <person name="Hill J."/>
            <person name="Bera J."/>
            <person name="Fadrosh D."/>
            <person name="Jin S."/>
            <person name="Johri S."/>
            <person name="Kim M."/>
            <person name="Overton L."/>
            <person name="Reardon M."/>
            <person name="Tsitrin T."/>
            <person name="Vuong H."/>
            <person name="Weaver B."/>
            <person name="Ciecko A."/>
            <person name="Tallon L."/>
            <person name="Jackson J."/>
            <person name="Pai G."/>
            <person name="Aken S.V."/>
            <person name="Utterback T."/>
            <person name="Reidmuller S."/>
            <person name="Feldblyum T."/>
            <person name="Hsiao J."/>
            <person name="Zismann V."/>
            <person name="Iobst S."/>
            <person name="de Vazeille A.R."/>
            <person name="Buell C.R."/>
            <person name="Ying K."/>
            <person name="Li Y."/>
            <person name="Lu T."/>
            <person name="Huang Y."/>
            <person name="Zhao Q."/>
            <person name="Feng Q."/>
            <person name="Zhang L."/>
            <person name="Zhu J."/>
            <person name="Weng Q."/>
            <person name="Mu J."/>
            <person name="Lu Y."/>
            <person name="Fan D."/>
            <person name="Liu Y."/>
            <person name="Guan J."/>
            <person name="Zhang Y."/>
            <person name="Yu S."/>
            <person name="Liu X."/>
            <person name="Zhang Y."/>
            <person name="Hong G."/>
            <person name="Han B."/>
            <person name="Choisne N."/>
            <person name="Demange N."/>
            <person name="Orjeda G."/>
            <person name="Samain S."/>
            <person name="Cattolico L."/>
            <person name="Pelletier E."/>
            <person name="Couloux A."/>
            <person name="Segurens B."/>
            <person name="Wincker P."/>
            <person name="D'Hont A."/>
            <person name="Scarpelli C."/>
            <person name="Weissenbach J."/>
            <person name="Salanoubat M."/>
            <person name="Quetier F."/>
            <person name="Yu Y."/>
            <person name="Kim H.R."/>
            <person name="Rambo T."/>
            <person name="Currie J."/>
            <person name="Collura K."/>
            <person name="Luo M."/>
            <person name="Yang T."/>
            <person name="Ammiraju J.S.S."/>
            <person name="Engler F."/>
            <person name="Soderlund C."/>
            <person name="Wing R.A."/>
            <person name="Palmer L.E."/>
            <person name="de la Bastide M."/>
            <person name="Spiegel L."/>
            <person name="Nascimento L."/>
            <person name="Zutavern T."/>
            <person name="O'Shaughnessy A."/>
            <person name="Dike S."/>
            <person name="Dedhia N."/>
            <person name="Preston R."/>
            <person name="Balija V."/>
            <person name="McCombie W.R."/>
            <person name="Chow T."/>
            <person name="Chen H."/>
            <person name="Chung M."/>
            <person name="Chen C."/>
            <person name="Shaw J."/>
            <person name="Wu H."/>
            <person name="Hsiao K."/>
            <person name="Chao Y."/>
            <person name="Chu M."/>
            <person name="Cheng C."/>
            <person name="Hour A."/>
            <person name="Lee P."/>
            <person name="Lin S."/>
            <person name="Lin Y."/>
            <person name="Liou J."/>
            <person name="Liu S."/>
            <person name="Hsing Y."/>
            <person name="Raghuvanshi S."/>
            <person name="Mohanty A."/>
            <person name="Bharti A.K."/>
            <person name="Gaur A."/>
            <person name="Gupta V."/>
            <person name="Kumar D."/>
            <person name="Ravi V."/>
            <person name="Vij S."/>
            <person name="Kapur A."/>
            <person name="Khurana P."/>
            <person name="Khurana P."/>
            <person name="Khurana J.P."/>
            <person name="Tyagi A.K."/>
            <person name="Gaikwad K."/>
            <person name="Singh A."/>
            <person name="Dalal V."/>
            <person name="Srivastava S."/>
            <person name="Dixit A."/>
            <person name="Pal A.K."/>
            <person name="Ghazi I.A."/>
            <person name="Yadav M."/>
            <person name="Pandit A."/>
            <person name="Bhargava A."/>
            <person name="Sureshbabu K."/>
            <person name="Batra K."/>
            <person name="Sharma T.R."/>
            <person name="Mohapatra T."/>
            <person name="Singh N.K."/>
            <person name="Messing J."/>
            <person name="Nelson A.B."/>
            <person name="Fuks G."/>
            <person name="Kavchok S."/>
            <person name="Keizer G."/>
            <person name="Linton E."/>
            <person name="Llaca V."/>
            <person name="Song R."/>
            <person name="Tanyolac B."/>
            <person name="Young S."/>
            <person name="Ho-Il K."/>
            <person name="Hahn J.H."/>
            <person name="Sangsakoo G."/>
            <person name="Vanavichit A."/>
            <person name="de Mattos Luiz.A.T."/>
            <person name="Zimmer P.D."/>
            <person name="Malone G."/>
            <person name="Dellagostin O."/>
            <person name="de Oliveira A.C."/>
            <person name="Bevan M."/>
            <person name="Bancroft I."/>
            <person name="Minx P."/>
            <person name="Cordum H."/>
            <person name="Wilson R."/>
            <person name="Cheng Z."/>
            <person name="Jin W."/>
            <person name="Jiang J."/>
            <person name="Leong S.A."/>
            <person name="Iwama H."/>
            <person name="Gojobori T."/>
            <person name="Itoh T."/>
            <person name="Niimura Y."/>
            <person name="Fujii Y."/>
            <person name="Habara T."/>
            <person name="Sakai H."/>
            <person name="Sato Y."/>
            <person name="Wilson G."/>
            <person name="Kumar K."/>
            <person name="McCouch S."/>
            <person name="Juretic N."/>
            <person name="Hoen D."/>
            <person name="Wright S."/>
            <person name="Bruskiewich R."/>
            <person name="Bureau T."/>
            <person name="Miyao A."/>
            <person name="Hirochika H."/>
            <person name="Nishikawa T."/>
            <person name="Kadowaki K."/>
            <person name="Sugiura M."/>
            <person name="Burr B."/>
            <person name="Sasaki T."/>
        </authorList>
    </citation>
    <scope>NUCLEOTIDE SEQUENCE [LARGE SCALE GENOMIC DNA]</scope>
    <source>
        <strain evidence="9">cv. Nipponbare</strain>
    </source>
</reference>
<proteinExistence type="predicted"/>
<dbReference type="InterPro" id="IPR021109">
    <property type="entry name" value="Peptidase_aspartic_dom_sf"/>
</dbReference>
<feature type="domain" description="Reverse transcriptase" evidence="7">
    <location>
        <begin position="568"/>
        <end position="747"/>
    </location>
</feature>
<dbReference type="InterPro" id="IPR043502">
    <property type="entry name" value="DNA/RNA_pol_sf"/>
</dbReference>
<keyword evidence="1" id="KW-0808">Transferase</keyword>
<evidence type="ECO:0000256" key="6">
    <source>
        <dbReference type="SAM" id="MobiDB-lite"/>
    </source>
</evidence>
<dbReference type="Pfam" id="PF17919">
    <property type="entry name" value="RT_RNaseH_2"/>
    <property type="match status" value="1"/>
</dbReference>
<dbReference type="InterPro" id="IPR050951">
    <property type="entry name" value="Retrovirus_Pol_polyprotein"/>
</dbReference>
<dbReference type="InterPro" id="IPR041577">
    <property type="entry name" value="RT_RNaseH_2"/>
</dbReference>
<dbReference type="Gene3D" id="2.40.70.10">
    <property type="entry name" value="Acid Proteases"/>
    <property type="match status" value="1"/>
</dbReference>
<gene>
    <name evidence="8" type="ORF">OSJNBb0048D20.16</name>
</gene>
<keyword evidence="4" id="KW-0378">Hydrolase</keyword>
<dbReference type="Proteomes" id="UP000000763">
    <property type="component" value="Chromosome 3"/>
</dbReference>
<feature type="region of interest" description="Disordered" evidence="6">
    <location>
        <begin position="1"/>
        <end position="46"/>
    </location>
</feature>
<dbReference type="SUPFAM" id="SSF56672">
    <property type="entry name" value="DNA/RNA polymerases"/>
    <property type="match status" value="1"/>
</dbReference>
<dbReference type="EMBL" id="AC084766">
    <property type="protein sequence ID" value="AAL82524.1"/>
    <property type="molecule type" value="Genomic_DNA"/>
</dbReference>
<dbReference type="GO" id="GO:0004519">
    <property type="term" value="F:endonuclease activity"/>
    <property type="evidence" value="ECO:0007669"/>
    <property type="project" value="UniProtKB-KW"/>
</dbReference>
<feature type="compositionally biased region" description="Basic residues" evidence="6">
    <location>
        <begin position="16"/>
        <end position="25"/>
    </location>
</feature>
<keyword evidence="2" id="KW-0548">Nucleotidyltransferase</keyword>
<dbReference type="Gene3D" id="3.30.70.270">
    <property type="match status" value="2"/>
</dbReference>
<dbReference type="GO" id="GO:0016779">
    <property type="term" value="F:nucleotidyltransferase activity"/>
    <property type="evidence" value="ECO:0007669"/>
    <property type="project" value="UniProtKB-KW"/>
</dbReference>
<evidence type="ECO:0000256" key="1">
    <source>
        <dbReference type="ARBA" id="ARBA00022679"/>
    </source>
</evidence>
<evidence type="ECO:0000313" key="8">
    <source>
        <dbReference type="EMBL" id="AAL82524.1"/>
    </source>
</evidence>
<evidence type="ECO:0000256" key="3">
    <source>
        <dbReference type="ARBA" id="ARBA00022722"/>
    </source>
</evidence>
<dbReference type="PROSITE" id="PS50878">
    <property type="entry name" value="RT_POL"/>
    <property type="match status" value="1"/>
</dbReference>
<dbReference type="CDD" id="cd00303">
    <property type="entry name" value="retropepsin_like"/>
    <property type="match status" value="1"/>
</dbReference>
<dbReference type="InterPro" id="IPR000477">
    <property type="entry name" value="RT_dom"/>
</dbReference>
<protein>
    <submittedName>
        <fullName evidence="8">Polyprotein</fullName>
    </submittedName>
</protein>
<keyword evidence="5" id="KW-0511">Multifunctional enzyme</keyword>
<evidence type="ECO:0000256" key="5">
    <source>
        <dbReference type="ARBA" id="ARBA00023268"/>
    </source>
</evidence>
<dbReference type="CDD" id="cd01647">
    <property type="entry name" value="RT_LTR"/>
    <property type="match status" value="1"/>
</dbReference>
<dbReference type="Pfam" id="PF00078">
    <property type="entry name" value="RVT_1"/>
    <property type="match status" value="1"/>
</dbReference>
<keyword evidence="3" id="KW-0540">Nuclease</keyword>
<organism evidence="8 9">
    <name type="scientific">Oryza sativa subsp. japonica</name>
    <name type="common">Rice</name>
    <dbReference type="NCBI Taxonomy" id="39947"/>
    <lineage>
        <taxon>Eukaryota</taxon>
        <taxon>Viridiplantae</taxon>
        <taxon>Streptophyta</taxon>
        <taxon>Embryophyta</taxon>
        <taxon>Tracheophyta</taxon>
        <taxon>Spermatophyta</taxon>
        <taxon>Magnoliopsida</taxon>
        <taxon>Liliopsida</taxon>
        <taxon>Poales</taxon>
        <taxon>Poaceae</taxon>
        <taxon>BOP clade</taxon>
        <taxon>Oryzoideae</taxon>
        <taxon>Oryzeae</taxon>
        <taxon>Oryzinae</taxon>
        <taxon>Oryza</taxon>
        <taxon>Oryza sativa</taxon>
    </lineage>
</organism>
<dbReference type="AlphaFoldDB" id="A0A5S6RCB1"/>
<evidence type="ECO:0000256" key="2">
    <source>
        <dbReference type="ARBA" id="ARBA00022695"/>
    </source>
</evidence>
<dbReference type="PANTHER" id="PTHR37984:SF5">
    <property type="entry name" value="PROTEIN NYNRIN-LIKE"/>
    <property type="match status" value="1"/>
</dbReference>